<dbReference type="AlphaFoldDB" id="A0A2V1GUV4"/>
<dbReference type="RefSeq" id="WP_116688042.1">
    <property type="nucleotide sequence ID" value="NZ_CAWNYD010000007.1"/>
</dbReference>
<evidence type="ECO:0000313" key="2">
    <source>
        <dbReference type="EMBL" id="PVZ66678.1"/>
    </source>
</evidence>
<name>A0A2V1GUV4_9GAMM</name>
<dbReference type="EMBL" id="QDDL01000007">
    <property type="protein sequence ID" value="PVZ66678.1"/>
    <property type="molecule type" value="Genomic_DNA"/>
</dbReference>
<keyword evidence="3" id="KW-1185">Reference proteome</keyword>
<accession>A0A2V1GUV4</accession>
<sequence>MDKLKLIFDQVDELNSKFIEPMFLKSPVYVFNSESSLVGLDAEVIEENYDDRHIAWKTPGVYVFLDMYGEPIYCGEASRHLFGRVYDYFAKKVQPEYSKIHSRYAWWNEVPAGVVLFYIASNDQNDEGMGYALETRILKNVPLKFNRKKNIILQDAVQHV</sequence>
<organism evidence="2 3">
    <name type="scientific">Pelagibaculum spongiae</name>
    <dbReference type="NCBI Taxonomy" id="2080658"/>
    <lineage>
        <taxon>Bacteria</taxon>
        <taxon>Pseudomonadati</taxon>
        <taxon>Pseudomonadota</taxon>
        <taxon>Gammaproteobacteria</taxon>
        <taxon>Oceanospirillales</taxon>
        <taxon>Pelagibaculum</taxon>
    </lineage>
</organism>
<dbReference type="Proteomes" id="UP000244906">
    <property type="component" value="Unassembled WGS sequence"/>
</dbReference>
<dbReference type="SUPFAM" id="SSF82771">
    <property type="entry name" value="GIY-YIG endonuclease"/>
    <property type="match status" value="1"/>
</dbReference>
<dbReference type="Gene3D" id="3.40.1440.10">
    <property type="entry name" value="GIY-YIG endonuclease"/>
    <property type="match status" value="1"/>
</dbReference>
<evidence type="ECO:0000313" key="3">
    <source>
        <dbReference type="Proteomes" id="UP000244906"/>
    </source>
</evidence>
<dbReference type="InterPro" id="IPR000305">
    <property type="entry name" value="GIY-YIG_endonuc"/>
</dbReference>
<dbReference type="InterPro" id="IPR035901">
    <property type="entry name" value="GIY-YIG_endonuc_sf"/>
</dbReference>
<reference evidence="2 3" key="1">
    <citation type="submission" date="2018-04" db="EMBL/GenBank/DDBJ databases">
        <title>Thalassorhabdus spongiae gen. nov., sp. nov., isolated from a marine sponge in South-West Iceland.</title>
        <authorList>
            <person name="Knobloch S."/>
            <person name="Daussin A."/>
            <person name="Johannsson R."/>
            <person name="Marteinsson V.T."/>
        </authorList>
    </citation>
    <scope>NUCLEOTIDE SEQUENCE [LARGE SCALE GENOMIC DNA]</scope>
    <source>
        <strain evidence="2 3">Hp12</strain>
    </source>
</reference>
<dbReference type="PROSITE" id="PS50164">
    <property type="entry name" value="GIY_YIG"/>
    <property type="match status" value="1"/>
</dbReference>
<gene>
    <name evidence="2" type="ORF">DC094_15525</name>
</gene>
<protein>
    <recommendedName>
        <fullName evidence="1">GIY-YIG domain-containing protein</fullName>
    </recommendedName>
</protein>
<evidence type="ECO:0000259" key="1">
    <source>
        <dbReference type="PROSITE" id="PS50164"/>
    </source>
</evidence>
<feature type="domain" description="GIY-YIG" evidence="1">
    <location>
        <begin position="57"/>
        <end position="151"/>
    </location>
</feature>
<comment type="caution">
    <text evidence="2">The sequence shown here is derived from an EMBL/GenBank/DDBJ whole genome shotgun (WGS) entry which is preliminary data.</text>
</comment>
<proteinExistence type="predicted"/>